<dbReference type="CDD" id="cd18744">
    <property type="entry name" value="PIN_VapC4-5_FitB-like"/>
    <property type="match status" value="1"/>
</dbReference>
<accession>A0ABW7CBI3</accession>
<keyword evidence="4 8" id="KW-0479">Metal-binding</keyword>
<feature type="binding site" evidence="8">
    <location>
        <position position="8"/>
    </location>
    <ligand>
        <name>Mg(2+)</name>
        <dbReference type="ChEBI" id="CHEBI:18420"/>
    </ligand>
</feature>
<feature type="domain" description="PIN" evidence="9">
    <location>
        <begin position="5"/>
        <end position="126"/>
    </location>
</feature>
<evidence type="ECO:0000313" key="10">
    <source>
        <dbReference type="EMBL" id="MFG3818376.1"/>
    </source>
</evidence>
<comment type="caution">
    <text evidence="10">The sequence shown here is derived from an EMBL/GenBank/DDBJ whole genome shotgun (WGS) entry which is preliminary data.</text>
</comment>
<evidence type="ECO:0000256" key="4">
    <source>
        <dbReference type="ARBA" id="ARBA00022723"/>
    </source>
</evidence>
<evidence type="ECO:0000256" key="5">
    <source>
        <dbReference type="ARBA" id="ARBA00022801"/>
    </source>
</evidence>
<dbReference type="InterPro" id="IPR002716">
    <property type="entry name" value="PIN_dom"/>
</dbReference>
<reference evidence="11" key="1">
    <citation type="journal article" date="2024" name="Algal Res.">
        <title>Biochemical, toxicological and genomic investigation of a high-biomass producing Limnothrix strain isolated from Italian shallow drinking water reservoir.</title>
        <authorList>
            <person name="Simonazzi M."/>
            <person name="Shishido T.K."/>
            <person name="Delbaje E."/>
            <person name="Wahlsten M."/>
            <person name="Fewer D.P."/>
            <person name="Sivonen K."/>
            <person name="Pezzolesi L."/>
            <person name="Pistocchi R."/>
        </authorList>
    </citation>
    <scope>NUCLEOTIDE SEQUENCE [LARGE SCALE GENOMIC DNA]</scope>
    <source>
        <strain evidence="11">LRLZ20PSL1</strain>
    </source>
</reference>
<evidence type="ECO:0000259" key="9">
    <source>
        <dbReference type="Pfam" id="PF01850"/>
    </source>
</evidence>
<name>A0ABW7CBI3_9CYAN</name>
<comment type="similarity">
    <text evidence="7 8">Belongs to the PINc/VapC protein family.</text>
</comment>
<evidence type="ECO:0000256" key="3">
    <source>
        <dbReference type="ARBA" id="ARBA00022722"/>
    </source>
</evidence>
<keyword evidence="6 8" id="KW-0460">Magnesium</keyword>
<proteinExistence type="inferred from homology"/>
<keyword evidence="3 8" id="KW-0540">Nuclease</keyword>
<keyword evidence="5 8" id="KW-0378">Hydrolase</keyword>
<protein>
    <recommendedName>
        <fullName evidence="8">Ribonuclease VapC</fullName>
        <shortName evidence="8">RNase VapC</shortName>
        <ecNumber evidence="8">3.1.-.-</ecNumber>
    </recommendedName>
    <alternativeName>
        <fullName evidence="8">Toxin VapC</fullName>
    </alternativeName>
</protein>
<keyword evidence="2 8" id="KW-1277">Toxin-antitoxin system</keyword>
<dbReference type="Gene3D" id="3.40.50.1010">
    <property type="entry name" value="5'-nuclease"/>
    <property type="match status" value="1"/>
</dbReference>
<feature type="binding site" evidence="8">
    <location>
        <position position="100"/>
    </location>
    <ligand>
        <name>Mg(2+)</name>
        <dbReference type="ChEBI" id="CHEBI:18420"/>
    </ligand>
</feature>
<dbReference type="Proteomes" id="UP001604335">
    <property type="component" value="Unassembled WGS sequence"/>
</dbReference>
<dbReference type="PANTHER" id="PTHR33653">
    <property type="entry name" value="RIBONUCLEASE VAPC2"/>
    <property type="match status" value="1"/>
</dbReference>
<evidence type="ECO:0000256" key="8">
    <source>
        <dbReference type="HAMAP-Rule" id="MF_00265"/>
    </source>
</evidence>
<dbReference type="HAMAP" id="MF_00265">
    <property type="entry name" value="VapC_Nob1"/>
    <property type="match status" value="1"/>
</dbReference>
<dbReference type="InterPro" id="IPR022907">
    <property type="entry name" value="VapC_family"/>
</dbReference>
<dbReference type="InterPro" id="IPR050556">
    <property type="entry name" value="Type_II_TA_system_RNase"/>
</dbReference>
<gene>
    <name evidence="8" type="primary">vapC</name>
    <name evidence="10" type="ORF">VPK24_12065</name>
</gene>
<sequence length="135" mass="15003">MLVGYLLDTNIVSAVIQGNTSVKAKFLEVIVVMPIAISAITYFECRRGLLANKSQKKIQAFTDFCQLVDILPVTHPEIVNIASEIYADLRSRGCLIQDADILIAATAIAQNWILISNDSDLSRVQGLRLENWLIR</sequence>
<dbReference type="RefSeq" id="WP_393013709.1">
    <property type="nucleotide sequence ID" value="NZ_JAZAQF010000070.1"/>
</dbReference>
<dbReference type="EMBL" id="JAZAQF010000070">
    <property type="protein sequence ID" value="MFG3818376.1"/>
    <property type="molecule type" value="Genomic_DNA"/>
</dbReference>
<dbReference type="Pfam" id="PF01850">
    <property type="entry name" value="PIN"/>
    <property type="match status" value="1"/>
</dbReference>
<dbReference type="SUPFAM" id="SSF88723">
    <property type="entry name" value="PIN domain-like"/>
    <property type="match status" value="1"/>
</dbReference>
<dbReference type="PANTHER" id="PTHR33653:SF1">
    <property type="entry name" value="RIBONUCLEASE VAPC2"/>
    <property type="match status" value="1"/>
</dbReference>
<evidence type="ECO:0000256" key="6">
    <source>
        <dbReference type="ARBA" id="ARBA00022842"/>
    </source>
</evidence>
<dbReference type="EC" id="3.1.-.-" evidence="8"/>
<comment type="cofactor">
    <cofactor evidence="1 8">
        <name>Mg(2+)</name>
        <dbReference type="ChEBI" id="CHEBI:18420"/>
    </cofactor>
</comment>
<evidence type="ECO:0000313" key="11">
    <source>
        <dbReference type="Proteomes" id="UP001604335"/>
    </source>
</evidence>
<evidence type="ECO:0000256" key="7">
    <source>
        <dbReference type="ARBA" id="ARBA00038093"/>
    </source>
</evidence>
<evidence type="ECO:0000256" key="1">
    <source>
        <dbReference type="ARBA" id="ARBA00001946"/>
    </source>
</evidence>
<dbReference type="InterPro" id="IPR029060">
    <property type="entry name" value="PIN-like_dom_sf"/>
</dbReference>
<organism evidence="10 11">
    <name type="scientific">Limnothrix redekei LRLZ20PSL1</name>
    <dbReference type="NCBI Taxonomy" id="3112953"/>
    <lineage>
        <taxon>Bacteria</taxon>
        <taxon>Bacillati</taxon>
        <taxon>Cyanobacteriota</taxon>
        <taxon>Cyanophyceae</taxon>
        <taxon>Pseudanabaenales</taxon>
        <taxon>Pseudanabaenaceae</taxon>
        <taxon>Limnothrix</taxon>
    </lineage>
</organism>
<evidence type="ECO:0000256" key="2">
    <source>
        <dbReference type="ARBA" id="ARBA00022649"/>
    </source>
</evidence>
<keyword evidence="8" id="KW-0800">Toxin</keyword>
<comment type="function">
    <text evidence="8">Toxic component of a toxin-antitoxin (TA) system. An RNase.</text>
</comment>
<keyword evidence="11" id="KW-1185">Reference proteome</keyword>